<dbReference type="Pfam" id="PF02580">
    <property type="entry name" value="Tyr_Deacylase"/>
    <property type="match status" value="1"/>
</dbReference>
<dbReference type="GO" id="GO:0051500">
    <property type="term" value="F:D-tyrosyl-tRNA(Tyr) deacylase activity"/>
    <property type="evidence" value="ECO:0007669"/>
    <property type="project" value="TreeGrafter"/>
</dbReference>
<keyword evidence="6" id="KW-0963">Cytoplasm</keyword>
<evidence type="ECO:0000256" key="6">
    <source>
        <dbReference type="RuleBase" id="RU003470"/>
    </source>
</evidence>
<gene>
    <name evidence="8" type="ORF">FA15DRAFT_663622</name>
</gene>
<dbReference type="STRING" id="230819.A0A5C3LB20"/>
<protein>
    <recommendedName>
        <fullName evidence="3 6">D-aminoacyl-tRNA deacylase</fullName>
        <ecNumber evidence="2 6">3.1.1.96</ecNumber>
    </recommendedName>
</protein>
<dbReference type="Proteomes" id="UP000307440">
    <property type="component" value="Unassembled WGS sequence"/>
</dbReference>
<comment type="catalytic activity">
    <reaction evidence="4">
        <text>glycyl-tRNA(Ala) + H2O = tRNA(Ala) + glycine + H(+)</text>
        <dbReference type="Rhea" id="RHEA:53744"/>
        <dbReference type="Rhea" id="RHEA-COMP:9657"/>
        <dbReference type="Rhea" id="RHEA-COMP:13640"/>
        <dbReference type="ChEBI" id="CHEBI:15377"/>
        <dbReference type="ChEBI" id="CHEBI:15378"/>
        <dbReference type="ChEBI" id="CHEBI:57305"/>
        <dbReference type="ChEBI" id="CHEBI:78442"/>
        <dbReference type="ChEBI" id="CHEBI:78522"/>
        <dbReference type="EC" id="3.1.1.96"/>
    </reaction>
</comment>
<sequence length="181" mass="19784">MRAVVQRVTSAAVTVDGETVSQIGRGLMVLVGIGVDDNDTDIVALTKKILTLRVFEDLNDPGKMWKSSVKDINGEILCVSQFTLLANTTKGNKPDFHRAMPSGASNTMYSLFLNKLKQQYGDEKIKDGRFGAMMNVSLTNDGPVTFTLDSRKFEYVDRAESSSRGAPKATEERTVPTSTVV</sequence>
<comment type="similarity">
    <text evidence="1 6">Belongs to the DTD family.</text>
</comment>
<dbReference type="AlphaFoldDB" id="A0A5C3LB20"/>
<evidence type="ECO:0000256" key="1">
    <source>
        <dbReference type="ARBA" id="ARBA00009673"/>
    </source>
</evidence>
<evidence type="ECO:0000313" key="9">
    <source>
        <dbReference type="Proteomes" id="UP000307440"/>
    </source>
</evidence>
<evidence type="ECO:0000256" key="2">
    <source>
        <dbReference type="ARBA" id="ARBA00013056"/>
    </source>
</evidence>
<name>A0A5C3LB20_COPMA</name>
<dbReference type="PANTHER" id="PTHR10472:SF5">
    <property type="entry name" value="D-AMINOACYL-TRNA DEACYLASE 1"/>
    <property type="match status" value="1"/>
</dbReference>
<evidence type="ECO:0000256" key="5">
    <source>
        <dbReference type="ARBA" id="ARBA00048018"/>
    </source>
</evidence>
<keyword evidence="6" id="KW-0378">Hydrolase</keyword>
<dbReference type="NCBIfam" id="TIGR00256">
    <property type="entry name" value="D-aminoacyl-tRNA deacylase"/>
    <property type="match status" value="1"/>
</dbReference>
<organism evidence="8 9">
    <name type="scientific">Coprinopsis marcescibilis</name>
    <name type="common">Agaric fungus</name>
    <name type="synonym">Psathyrella marcescibilis</name>
    <dbReference type="NCBI Taxonomy" id="230819"/>
    <lineage>
        <taxon>Eukaryota</taxon>
        <taxon>Fungi</taxon>
        <taxon>Dikarya</taxon>
        <taxon>Basidiomycota</taxon>
        <taxon>Agaricomycotina</taxon>
        <taxon>Agaricomycetes</taxon>
        <taxon>Agaricomycetidae</taxon>
        <taxon>Agaricales</taxon>
        <taxon>Agaricineae</taxon>
        <taxon>Psathyrellaceae</taxon>
        <taxon>Coprinopsis</taxon>
    </lineage>
</organism>
<comment type="catalytic activity">
    <reaction evidence="5">
        <text>a D-aminoacyl-tRNA + H2O = a tRNA + a D-alpha-amino acid + H(+)</text>
        <dbReference type="Rhea" id="RHEA:13953"/>
        <dbReference type="Rhea" id="RHEA-COMP:10123"/>
        <dbReference type="Rhea" id="RHEA-COMP:10124"/>
        <dbReference type="ChEBI" id="CHEBI:15377"/>
        <dbReference type="ChEBI" id="CHEBI:15378"/>
        <dbReference type="ChEBI" id="CHEBI:59871"/>
        <dbReference type="ChEBI" id="CHEBI:78442"/>
        <dbReference type="ChEBI" id="CHEBI:79333"/>
        <dbReference type="EC" id="3.1.1.96"/>
    </reaction>
</comment>
<dbReference type="GO" id="GO:0106026">
    <property type="term" value="F:Gly-tRNA(Ala) deacylase activity"/>
    <property type="evidence" value="ECO:0007669"/>
    <property type="project" value="RHEA"/>
</dbReference>
<proteinExistence type="inferred from homology"/>
<evidence type="ECO:0000256" key="4">
    <source>
        <dbReference type="ARBA" id="ARBA00047676"/>
    </source>
</evidence>
<dbReference type="FunFam" id="3.50.80.10:FF:000001">
    <property type="entry name" value="D-aminoacyl-tRNA deacylase"/>
    <property type="match status" value="1"/>
</dbReference>
<dbReference type="InterPro" id="IPR023509">
    <property type="entry name" value="DTD-like_sf"/>
</dbReference>
<dbReference type="OrthoDB" id="275783at2759"/>
<evidence type="ECO:0000313" key="8">
    <source>
        <dbReference type="EMBL" id="TFK30239.1"/>
    </source>
</evidence>
<dbReference type="HAMAP" id="MF_00518">
    <property type="entry name" value="Deacylase_Dtd"/>
    <property type="match status" value="1"/>
</dbReference>
<dbReference type="SUPFAM" id="SSF69500">
    <property type="entry name" value="DTD-like"/>
    <property type="match status" value="1"/>
</dbReference>
<keyword evidence="6" id="KW-0820">tRNA-binding</keyword>
<dbReference type="EMBL" id="ML210147">
    <property type="protein sequence ID" value="TFK30239.1"/>
    <property type="molecule type" value="Genomic_DNA"/>
</dbReference>
<feature type="region of interest" description="Disordered" evidence="7">
    <location>
        <begin position="159"/>
        <end position="181"/>
    </location>
</feature>
<dbReference type="GO" id="GO:0005737">
    <property type="term" value="C:cytoplasm"/>
    <property type="evidence" value="ECO:0007669"/>
    <property type="project" value="UniProtKB-SubCell"/>
</dbReference>
<dbReference type="CDD" id="cd00563">
    <property type="entry name" value="Dtyr_deacylase"/>
    <property type="match status" value="1"/>
</dbReference>
<keyword evidence="9" id="KW-1185">Reference proteome</keyword>
<dbReference type="GO" id="GO:0000049">
    <property type="term" value="F:tRNA binding"/>
    <property type="evidence" value="ECO:0007669"/>
    <property type="project" value="UniProtKB-KW"/>
</dbReference>
<dbReference type="EC" id="3.1.1.96" evidence="2 6"/>
<evidence type="ECO:0000256" key="3">
    <source>
        <dbReference type="ARBA" id="ARBA00020007"/>
    </source>
</evidence>
<keyword evidence="6" id="KW-0694">RNA-binding</keyword>
<evidence type="ECO:0000256" key="7">
    <source>
        <dbReference type="SAM" id="MobiDB-lite"/>
    </source>
</evidence>
<accession>A0A5C3LB20</accession>
<comment type="subcellular location">
    <subcellularLocation>
        <location evidence="6">Cytoplasm</location>
    </subcellularLocation>
</comment>
<dbReference type="Gene3D" id="3.50.80.10">
    <property type="entry name" value="D-tyrosyl-tRNA(Tyr) deacylase"/>
    <property type="match status" value="1"/>
</dbReference>
<dbReference type="InterPro" id="IPR003732">
    <property type="entry name" value="Daa-tRNA_deacyls_DTD"/>
</dbReference>
<reference evidence="8 9" key="1">
    <citation type="journal article" date="2019" name="Nat. Ecol. Evol.">
        <title>Megaphylogeny resolves global patterns of mushroom evolution.</title>
        <authorList>
            <person name="Varga T."/>
            <person name="Krizsan K."/>
            <person name="Foldi C."/>
            <person name="Dima B."/>
            <person name="Sanchez-Garcia M."/>
            <person name="Sanchez-Ramirez S."/>
            <person name="Szollosi G.J."/>
            <person name="Szarkandi J.G."/>
            <person name="Papp V."/>
            <person name="Albert L."/>
            <person name="Andreopoulos W."/>
            <person name="Angelini C."/>
            <person name="Antonin V."/>
            <person name="Barry K.W."/>
            <person name="Bougher N.L."/>
            <person name="Buchanan P."/>
            <person name="Buyck B."/>
            <person name="Bense V."/>
            <person name="Catcheside P."/>
            <person name="Chovatia M."/>
            <person name="Cooper J."/>
            <person name="Damon W."/>
            <person name="Desjardin D."/>
            <person name="Finy P."/>
            <person name="Geml J."/>
            <person name="Haridas S."/>
            <person name="Hughes K."/>
            <person name="Justo A."/>
            <person name="Karasinski D."/>
            <person name="Kautmanova I."/>
            <person name="Kiss B."/>
            <person name="Kocsube S."/>
            <person name="Kotiranta H."/>
            <person name="LaButti K.M."/>
            <person name="Lechner B.E."/>
            <person name="Liimatainen K."/>
            <person name="Lipzen A."/>
            <person name="Lukacs Z."/>
            <person name="Mihaltcheva S."/>
            <person name="Morgado L.N."/>
            <person name="Niskanen T."/>
            <person name="Noordeloos M.E."/>
            <person name="Ohm R.A."/>
            <person name="Ortiz-Santana B."/>
            <person name="Ovrebo C."/>
            <person name="Racz N."/>
            <person name="Riley R."/>
            <person name="Savchenko A."/>
            <person name="Shiryaev A."/>
            <person name="Soop K."/>
            <person name="Spirin V."/>
            <person name="Szebenyi C."/>
            <person name="Tomsovsky M."/>
            <person name="Tulloss R.E."/>
            <person name="Uehling J."/>
            <person name="Grigoriev I.V."/>
            <person name="Vagvolgyi C."/>
            <person name="Papp T."/>
            <person name="Martin F.M."/>
            <person name="Miettinen O."/>
            <person name="Hibbett D.S."/>
            <person name="Nagy L.G."/>
        </authorList>
    </citation>
    <scope>NUCLEOTIDE SEQUENCE [LARGE SCALE GENOMIC DNA]</scope>
    <source>
        <strain evidence="8 9">CBS 121175</strain>
    </source>
</reference>
<dbReference type="PANTHER" id="PTHR10472">
    <property type="entry name" value="D-TYROSYL-TRNA TYR DEACYLASE"/>
    <property type="match status" value="1"/>
</dbReference>